<feature type="transmembrane region" description="Helical" evidence="1">
    <location>
        <begin position="152"/>
        <end position="169"/>
    </location>
</feature>
<gene>
    <name evidence="3" type="ORF">CPHO_11340</name>
</gene>
<evidence type="ECO:0000259" key="2">
    <source>
        <dbReference type="Pfam" id="PF01757"/>
    </source>
</evidence>
<keyword evidence="1" id="KW-1133">Transmembrane helix</keyword>
<feature type="transmembrane region" description="Helical" evidence="1">
    <location>
        <begin position="84"/>
        <end position="108"/>
    </location>
</feature>
<accession>A0A1L7D5G0</accession>
<feature type="transmembrane region" description="Helical" evidence="1">
    <location>
        <begin position="128"/>
        <end position="145"/>
    </location>
</feature>
<dbReference type="InterPro" id="IPR050879">
    <property type="entry name" value="Acyltransferase_3"/>
</dbReference>
<dbReference type="STRING" id="161895.CPHO_11340"/>
<organism evidence="3 4">
    <name type="scientific">Corynebacterium phocae</name>
    <dbReference type="NCBI Taxonomy" id="161895"/>
    <lineage>
        <taxon>Bacteria</taxon>
        <taxon>Bacillati</taxon>
        <taxon>Actinomycetota</taxon>
        <taxon>Actinomycetes</taxon>
        <taxon>Mycobacteriales</taxon>
        <taxon>Corynebacteriaceae</taxon>
        <taxon>Corynebacterium</taxon>
    </lineage>
</organism>
<dbReference type="AlphaFoldDB" id="A0A1L7D5G0"/>
<keyword evidence="1" id="KW-0472">Membrane</keyword>
<feature type="transmembrane region" description="Helical" evidence="1">
    <location>
        <begin position="307"/>
        <end position="329"/>
    </location>
</feature>
<dbReference type="EMBL" id="CP009249">
    <property type="protein sequence ID" value="APT93379.1"/>
    <property type="molecule type" value="Genomic_DNA"/>
</dbReference>
<feature type="transmembrane region" description="Helical" evidence="1">
    <location>
        <begin position="209"/>
        <end position="229"/>
    </location>
</feature>
<dbReference type="GO" id="GO:0016747">
    <property type="term" value="F:acyltransferase activity, transferring groups other than amino-acyl groups"/>
    <property type="evidence" value="ECO:0007669"/>
    <property type="project" value="InterPro"/>
</dbReference>
<feature type="transmembrane region" description="Helical" evidence="1">
    <location>
        <begin position="241"/>
        <end position="263"/>
    </location>
</feature>
<protein>
    <recommendedName>
        <fullName evidence="2">Acyltransferase 3 domain-containing protein</fullName>
    </recommendedName>
</protein>
<keyword evidence="1" id="KW-0812">Transmembrane</keyword>
<feature type="domain" description="Acyltransferase 3" evidence="2">
    <location>
        <begin position="14"/>
        <end position="324"/>
    </location>
</feature>
<sequence>MKTIPQRVDLPFVPALEGLRAVAAMGVMVTHVAFQTGGTVAILERLDFMVAVFFALSAFLLWRRRGRHSAREYYLHRFRRVMPAYWACAAAVLLLLPGAGFTAAQVVANLTATQIFVPNGLAQGLTHLWSLCVEFSFYLALPLLARVKKHRVAWIAAAGVASLGWAWVAQLVDVAGVNAQIWPPAFTLWFAVGMLAAEYEGRVRAPRLVWPFWLLALACLWLASREWFGPRGLVHPQPAEFVGRVVLGAVFAACLVVPYALGARSLVLESRLMRLLGLWSYGIFLWHVAVLWVVFPVTGIPFFSGHFFPVLVATAAGTIPVAAASYYFVEVPAQQRLRQLRKRPR</sequence>
<feature type="transmembrane region" description="Helical" evidence="1">
    <location>
        <begin position="181"/>
        <end position="197"/>
    </location>
</feature>
<dbReference type="InterPro" id="IPR002656">
    <property type="entry name" value="Acyl_transf_3_dom"/>
</dbReference>
<evidence type="ECO:0000256" key="1">
    <source>
        <dbReference type="SAM" id="Phobius"/>
    </source>
</evidence>
<dbReference type="PANTHER" id="PTHR23028">
    <property type="entry name" value="ACETYLTRANSFERASE"/>
    <property type="match status" value="1"/>
</dbReference>
<name>A0A1L7D5G0_9CORY</name>
<feature type="transmembrane region" description="Helical" evidence="1">
    <location>
        <begin position="46"/>
        <end position="63"/>
    </location>
</feature>
<reference evidence="3 4" key="1">
    <citation type="submission" date="2014-08" db="EMBL/GenBank/DDBJ databases">
        <title>Complete genome sequence of Corynebacterium phocae M408/89/1(T)(=DSM 44612(T)), isolated from the common seal (Phoca vitulina).</title>
        <authorList>
            <person name="Ruckert C."/>
            <person name="Albersmeier A."/>
            <person name="Winkler A."/>
            <person name="Kalinowski J."/>
        </authorList>
    </citation>
    <scope>NUCLEOTIDE SEQUENCE [LARGE SCALE GENOMIC DNA]</scope>
    <source>
        <strain evidence="3 4">M408/89/1</strain>
    </source>
</reference>
<dbReference type="GO" id="GO:0016020">
    <property type="term" value="C:membrane"/>
    <property type="evidence" value="ECO:0007669"/>
    <property type="project" value="TreeGrafter"/>
</dbReference>
<dbReference type="Pfam" id="PF01757">
    <property type="entry name" value="Acyl_transf_3"/>
    <property type="match status" value="1"/>
</dbReference>
<proteinExistence type="predicted"/>
<evidence type="ECO:0000313" key="3">
    <source>
        <dbReference type="EMBL" id="APT93379.1"/>
    </source>
</evidence>
<dbReference type="KEGG" id="cpho:CPHO_11340"/>
<evidence type="ECO:0000313" key="4">
    <source>
        <dbReference type="Proteomes" id="UP000185491"/>
    </source>
</evidence>
<feature type="transmembrane region" description="Helical" evidence="1">
    <location>
        <begin position="12"/>
        <end position="34"/>
    </location>
</feature>
<dbReference type="PANTHER" id="PTHR23028:SF53">
    <property type="entry name" value="ACYL_TRANSF_3 DOMAIN-CONTAINING PROTEIN"/>
    <property type="match status" value="1"/>
</dbReference>
<dbReference type="OrthoDB" id="5242306at2"/>
<dbReference type="GO" id="GO:0009103">
    <property type="term" value="P:lipopolysaccharide biosynthetic process"/>
    <property type="evidence" value="ECO:0007669"/>
    <property type="project" value="TreeGrafter"/>
</dbReference>
<keyword evidence="4" id="KW-1185">Reference proteome</keyword>
<dbReference type="Proteomes" id="UP000185491">
    <property type="component" value="Chromosome"/>
</dbReference>
<dbReference type="RefSeq" id="WP_075735904.1">
    <property type="nucleotide sequence ID" value="NZ_CP009249.1"/>
</dbReference>
<feature type="transmembrane region" description="Helical" evidence="1">
    <location>
        <begin position="275"/>
        <end position="295"/>
    </location>
</feature>